<evidence type="ECO:0000256" key="3">
    <source>
        <dbReference type="ARBA" id="ARBA00022490"/>
    </source>
</evidence>
<sequence length="200" mass="22293">MAENVATVQNVITECIVHKLIKKQHVKGADKELRETLLPVNRSVQRLVDHLYNLYSGSTGKAFGCFEPDEDEYPVQRYIRQHTQEAKYDFKTLSEKLMVRLANKAGEELLATGGYVLFAKISVGDVHYLLVAIVTETVGTAITDGLDVIDSVHLDLSHLRVAGRIDLNAWQTGGSVTLVFSRDEVISLITLKYLLVATTY</sequence>
<proteinExistence type="inferred from homology"/>
<dbReference type="Pfam" id="PF04245">
    <property type="entry name" value="NA37"/>
    <property type="match status" value="1"/>
</dbReference>
<gene>
    <name evidence="4" type="ORF">GCM10025855_03050</name>
</gene>
<evidence type="ECO:0000313" key="5">
    <source>
        <dbReference type="Proteomes" id="UP001157046"/>
    </source>
</evidence>
<evidence type="ECO:0000256" key="2">
    <source>
        <dbReference type="ARBA" id="ARBA00009035"/>
    </source>
</evidence>
<reference evidence="5" key="1">
    <citation type="journal article" date="2019" name="Int. J. Syst. Evol. Microbiol.">
        <title>The Global Catalogue of Microorganisms (GCM) 10K type strain sequencing project: providing services to taxonomists for standard genome sequencing and annotation.</title>
        <authorList>
            <consortium name="The Broad Institute Genomics Platform"/>
            <consortium name="The Broad Institute Genome Sequencing Center for Infectious Disease"/>
            <person name="Wu L."/>
            <person name="Ma J."/>
        </authorList>
    </citation>
    <scope>NUCLEOTIDE SEQUENCE [LARGE SCALE GENOMIC DNA]</scope>
    <source>
        <strain evidence="5">NBRC 102030</strain>
    </source>
</reference>
<dbReference type="InterPro" id="IPR007358">
    <property type="entry name" value="Nucleoid_associated_NdpA"/>
</dbReference>
<keyword evidence="3" id="KW-0963">Cytoplasm</keyword>
<comment type="subcellular location">
    <subcellularLocation>
        <location evidence="1">Cytoplasm</location>
        <location evidence="1">Nucleoid</location>
    </subcellularLocation>
</comment>
<dbReference type="EMBL" id="BSUY01000001">
    <property type="protein sequence ID" value="GMA80772.1"/>
    <property type="molecule type" value="Genomic_DNA"/>
</dbReference>
<protein>
    <submittedName>
        <fullName evidence="4">Uncharacterized protein</fullName>
    </submittedName>
</protein>
<comment type="caution">
    <text evidence="4">The sequence shown here is derived from an EMBL/GenBank/DDBJ whole genome shotgun (WGS) entry which is preliminary data.</text>
</comment>
<keyword evidence="5" id="KW-1185">Reference proteome</keyword>
<organism evidence="4 5">
    <name type="scientific">Shewanella glacialipiscicola</name>
    <dbReference type="NCBI Taxonomy" id="614069"/>
    <lineage>
        <taxon>Bacteria</taxon>
        <taxon>Pseudomonadati</taxon>
        <taxon>Pseudomonadota</taxon>
        <taxon>Gammaproteobacteria</taxon>
        <taxon>Alteromonadales</taxon>
        <taxon>Shewanellaceae</taxon>
        <taxon>Shewanella</taxon>
    </lineage>
</organism>
<evidence type="ECO:0000256" key="1">
    <source>
        <dbReference type="ARBA" id="ARBA00004453"/>
    </source>
</evidence>
<dbReference type="PANTHER" id="PTHR38772:SF1">
    <property type="entry name" value="NUCLEOID-ASSOCIATED PROTEIN YEJK"/>
    <property type="match status" value="1"/>
</dbReference>
<dbReference type="PANTHER" id="PTHR38772">
    <property type="match status" value="1"/>
</dbReference>
<accession>A0ABQ6IY74</accession>
<dbReference type="Proteomes" id="UP001157046">
    <property type="component" value="Unassembled WGS sequence"/>
</dbReference>
<evidence type="ECO:0000313" key="4">
    <source>
        <dbReference type="EMBL" id="GMA80772.1"/>
    </source>
</evidence>
<name>A0ABQ6IY74_9GAMM</name>
<comment type="similarity">
    <text evidence="2">Belongs to the YejK family.</text>
</comment>
<dbReference type="RefSeq" id="WP_284306098.1">
    <property type="nucleotide sequence ID" value="NZ_BSUY01000001.1"/>
</dbReference>